<accession>A0A369JBB1</accession>
<feature type="region of interest" description="Disordered" evidence="1">
    <location>
        <begin position="29"/>
        <end position="73"/>
    </location>
</feature>
<proteinExistence type="predicted"/>
<comment type="caution">
    <text evidence="2">The sequence shown here is derived from an EMBL/GenBank/DDBJ whole genome shotgun (WGS) entry which is preliminary data.</text>
</comment>
<evidence type="ECO:0000313" key="3">
    <source>
        <dbReference type="Proteomes" id="UP000076154"/>
    </source>
</evidence>
<dbReference type="AlphaFoldDB" id="A0A369JBB1"/>
<organism evidence="2 3">
    <name type="scientific">Hypsizygus marmoreus</name>
    <name type="common">White beech mushroom</name>
    <name type="synonym">Agaricus marmoreus</name>
    <dbReference type="NCBI Taxonomy" id="39966"/>
    <lineage>
        <taxon>Eukaryota</taxon>
        <taxon>Fungi</taxon>
        <taxon>Dikarya</taxon>
        <taxon>Basidiomycota</taxon>
        <taxon>Agaricomycotina</taxon>
        <taxon>Agaricomycetes</taxon>
        <taxon>Agaricomycetidae</taxon>
        <taxon>Agaricales</taxon>
        <taxon>Tricholomatineae</taxon>
        <taxon>Lyophyllaceae</taxon>
        <taxon>Hypsizygus</taxon>
    </lineage>
</organism>
<dbReference type="Proteomes" id="UP000076154">
    <property type="component" value="Unassembled WGS sequence"/>
</dbReference>
<name>A0A369JBB1_HYPMA</name>
<keyword evidence="3" id="KW-1185">Reference proteome</keyword>
<feature type="compositionally biased region" description="Basic and acidic residues" evidence="1">
    <location>
        <begin position="29"/>
        <end position="53"/>
    </location>
</feature>
<dbReference type="InParanoid" id="A0A369JBB1"/>
<gene>
    <name evidence="2" type="ORF">Hypma_014214</name>
</gene>
<protein>
    <submittedName>
        <fullName evidence="2">Uncharacterized protein</fullName>
    </submittedName>
</protein>
<dbReference type="EMBL" id="LUEZ02000083">
    <property type="protein sequence ID" value="RDB19158.1"/>
    <property type="molecule type" value="Genomic_DNA"/>
</dbReference>
<sequence>MQVEVKSRASVEAVLSSVGDKLDMGIERRSSAEVQPLRRRETAHEVRKRDNKQAMRTGSLADTSDAKTLALST</sequence>
<evidence type="ECO:0000256" key="1">
    <source>
        <dbReference type="SAM" id="MobiDB-lite"/>
    </source>
</evidence>
<reference evidence="2" key="1">
    <citation type="submission" date="2018-04" db="EMBL/GenBank/DDBJ databases">
        <title>Whole genome sequencing of Hypsizygus marmoreus.</title>
        <authorList>
            <person name="Choi I.-G."/>
            <person name="Min B."/>
            <person name="Kim J.-G."/>
            <person name="Kim S."/>
            <person name="Oh Y.-L."/>
            <person name="Kong W.-S."/>
            <person name="Park H."/>
            <person name="Jeong J."/>
            <person name="Song E.-S."/>
        </authorList>
    </citation>
    <scope>NUCLEOTIDE SEQUENCE [LARGE SCALE GENOMIC DNA]</scope>
    <source>
        <strain evidence="2">51987-8</strain>
    </source>
</reference>
<evidence type="ECO:0000313" key="2">
    <source>
        <dbReference type="EMBL" id="RDB19158.1"/>
    </source>
</evidence>